<feature type="transmembrane region" description="Helical" evidence="9">
    <location>
        <begin position="257"/>
        <end position="280"/>
    </location>
</feature>
<feature type="transmembrane region" description="Helical" evidence="9">
    <location>
        <begin position="218"/>
        <end position="237"/>
    </location>
</feature>
<dbReference type="PhylomeDB" id="A7RLR5"/>
<evidence type="ECO:0000313" key="12">
    <source>
        <dbReference type="Proteomes" id="UP000001593"/>
    </source>
</evidence>
<dbReference type="PANTHER" id="PTHR45695">
    <property type="entry name" value="LEUCOKININ RECEPTOR-RELATED"/>
    <property type="match status" value="1"/>
</dbReference>
<evidence type="ECO:0000256" key="6">
    <source>
        <dbReference type="ARBA" id="ARBA00023170"/>
    </source>
</evidence>
<comment type="subcellular location">
    <subcellularLocation>
        <location evidence="1">Membrane</location>
        <topology evidence="1">Multi-pass membrane protein</topology>
    </subcellularLocation>
</comment>
<evidence type="ECO:0000256" key="3">
    <source>
        <dbReference type="ARBA" id="ARBA00022989"/>
    </source>
</evidence>
<evidence type="ECO:0000256" key="7">
    <source>
        <dbReference type="ARBA" id="ARBA00023224"/>
    </source>
</evidence>
<evidence type="ECO:0000259" key="10">
    <source>
        <dbReference type="PROSITE" id="PS50262"/>
    </source>
</evidence>
<accession>A7RLR5</accession>
<reference evidence="11 12" key="1">
    <citation type="journal article" date="2007" name="Science">
        <title>Sea anemone genome reveals ancestral eumetazoan gene repertoire and genomic organization.</title>
        <authorList>
            <person name="Putnam N.H."/>
            <person name="Srivastava M."/>
            <person name="Hellsten U."/>
            <person name="Dirks B."/>
            <person name="Chapman J."/>
            <person name="Salamov A."/>
            <person name="Terry A."/>
            <person name="Shapiro H."/>
            <person name="Lindquist E."/>
            <person name="Kapitonov V.V."/>
            <person name="Jurka J."/>
            <person name="Genikhovich G."/>
            <person name="Grigoriev I.V."/>
            <person name="Lucas S.M."/>
            <person name="Steele R.E."/>
            <person name="Finnerty J.R."/>
            <person name="Technau U."/>
            <person name="Martindale M.Q."/>
            <person name="Rokhsar D.S."/>
        </authorList>
    </citation>
    <scope>NUCLEOTIDE SEQUENCE [LARGE SCALE GENOMIC DNA]</scope>
    <source>
        <strain evidence="12">CH2 X CH6</strain>
    </source>
</reference>
<feature type="transmembrane region" description="Helical" evidence="9">
    <location>
        <begin position="167"/>
        <end position="197"/>
    </location>
</feature>
<dbReference type="PROSITE" id="PS50262">
    <property type="entry name" value="G_PROTEIN_RECEP_F1_2"/>
    <property type="match status" value="1"/>
</dbReference>
<dbReference type="PANTHER" id="PTHR45695:SF9">
    <property type="entry name" value="LEUCOKININ RECEPTOR"/>
    <property type="match status" value="1"/>
</dbReference>
<sequence>MTTAYALSFVVGLLGNGLGLFIIFKRSSKGNASTNVLIGNMALADLLVTLFAMPHSVGFLYYQNKWIGGIIGEIGCKLAQFPFVVSIAASILTLLAISVERFWAIYYPLRARKLRKPKVLSSVIWLLAISVFCPYLFSYTVKRTASGQYYCVVEWGDIEETYRTQRLYYLMIFVFLYALPLLVITLLYTLIGVKLWYRKQPGQENARSRRTAIVAKRRILRLLIVLVLVFTVCWLPAHLMHYYMYYDLKAWFNIPVAVKLLSFWICHSNSAINPGIYILLSENFRREFLKTTLGLVCSKAPSLPRTSSSKSRKTGRKATLSSRLFGSRRGGRTVTFV</sequence>
<keyword evidence="12" id="KW-1185">Reference proteome</keyword>
<dbReference type="PROSITE" id="PS00237">
    <property type="entry name" value="G_PROTEIN_RECEP_F1_1"/>
    <property type="match status" value="1"/>
</dbReference>
<feature type="domain" description="G-protein coupled receptors family 1 profile" evidence="10">
    <location>
        <begin position="15"/>
        <end position="277"/>
    </location>
</feature>
<dbReference type="PRINTS" id="PR00237">
    <property type="entry name" value="GPCRRHODOPSN"/>
</dbReference>
<gene>
    <name evidence="11" type="ORF">NEMVEDRAFT_v1g198963</name>
</gene>
<keyword evidence="5 9" id="KW-0472">Membrane</keyword>
<dbReference type="Gene3D" id="1.20.1070.10">
    <property type="entry name" value="Rhodopsin 7-helix transmembrane proteins"/>
    <property type="match status" value="1"/>
</dbReference>
<dbReference type="eggNOG" id="KOG4219">
    <property type="taxonomic scope" value="Eukaryota"/>
</dbReference>
<feature type="transmembrane region" description="Helical" evidence="9">
    <location>
        <begin position="6"/>
        <end position="24"/>
    </location>
</feature>
<keyword evidence="6 8" id="KW-0675">Receptor</keyword>
<keyword evidence="4 8" id="KW-0297">G-protein coupled receptor</keyword>
<keyword evidence="7 8" id="KW-0807">Transducer</keyword>
<dbReference type="OrthoDB" id="5969904at2759"/>
<feature type="transmembrane region" description="Helical" evidence="9">
    <location>
        <begin position="119"/>
        <end position="137"/>
    </location>
</feature>
<evidence type="ECO:0000256" key="1">
    <source>
        <dbReference type="ARBA" id="ARBA00004141"/>
    </source>
</evidence>
<dbReference type="Proteomes" id="UP000001593">
    <property type="component" value="Unassembled WGS sequence"/>
</dbReference>
<evidence type="ECO:0000256" key="2">
    <source>
        <dbReference type="ARBA" id="ARBA00022692"/>
    </source>
</evidence>
<evidence type="ECO:0000256" key="5">
    <source>
        <dbReference type="ARBA" id="ARBA00023136"/>
    </source>
</evidence>
<dbReference type="STRING" id="45351.A7RLR5"/>
<dbReference type="EMBL" id="DS469518">
    <property type="protein sequence ID" value="EDO47650.1"/>
    <property type="molecule type" value="Genomic_DNA"/>
</dbReference>
<feature type="transmembrane region" description="Helical" evidence="9">
    <location>
        <begin position="36"/>
        <end position="61"/>
    </location>
</feature>
<dbReference type="GO" id="GO:0005886">
    <property type="term" value="C:plasma membrane"/>
    <property type="evidence" value="ECO:0000318"/>
    <property type="project" value="GO_Central"/>
</dbReference>
<dbReference type="InterPro" id="IPR017452">
    <property type="entry name" value="GPCR_Rhodpsn_7TM"/>
</dbReference>
<dbReference type="InParanoid" id="A7RLR5"/>
<dbReference type="SMART" id="SM01381">
    <property type="entry name" value="7TM_GPCR_Srsx"/>
    <property type="match status" value="1"/>
</dbReference>
<keyword evidence="3 9" id="KW-1133">Transmembrane helix</keyword>
<name>A7RLR5_NEMVE</name>
<dbReference type="GO" id="GO:0008528">
    <property type="term" value="F:G protein-coupled peptide receptor activity"/>
    <property type="evidence" value="ECO:0000318"/>
    <property type="project" value="GO_Central"/>
</dbReference>
<proteinExistence type="inferred from homology"/>
<dbReference type="GO" id="GO:0007218">
    <property type="term" value="P:neuropeptide signaling pathway"/>
    <property type="evidence" value="ECO:0000318"/>
    <property type="project" value="GO_Central"/>
</dbReference>
<dbReference type="OMA" id="CVVEWGD"/>
<comment type="similarity">
    <text evidence="8">Belongs to the G-protein coupled receptor 1 family.</text>
</comment>
<organism evidence="11 12">
    <name type="scientific">Nematostella vectensis</name>
    <name type="common">Starlet sea anemone</name>
    <dbReference type="NCBI Taxonomy" id="45351"/>
    <lineage>
        <taxon>Eukaryota</taxon>
        <taxon>Metazoa</taxon>
        <taxon>Cnidaria</taxon>
        <taxon>Anthozoa</taxon>
        <taxon>Hexacorallia</taxon>
        <taxon>Actiniaria</taxon>
        <taxon>Edwardsiidae</taxon>
        <taxon>Nematostella</taxon>
    </lineage>
</organism>
<dbReference type="SUPFAM" id="SSF81321">
    <property type="entry name" value="Family A G protein-coupled receptor-like"/>
    <property type="match status" value="1"/>
</dbReference>
<evidence type="ECO:0000256" key="9">
    <source>
        <dbReference type="SAM" id="Phobius"/>
    </source>
</evidence>
<evidence type="ECO:0000313" key="11">
    <source>
        <dbReference type="EMBL" id="EDO47650.1"/>
    </source>
</evidence>
<evidence type="ECO:0000256" key="8">
    <source>
        <dbReference type="RuleBase" id="RU000688"/>
    </source>
</evidence>
<dbReference type="KEGG" id="nve:5519929"/>
<evidence type="ECO:0000256" key="4">
    <source>
        <dbReference type="ARBA" id="ARBA00023040"/>
    </source>
</evidence>
<dbReference type="HOGENOM" id="CLU_009579_6_0_1"/>
<dbReference type="FunFam" id="1.20.1070.10:FF:000291">
    <property type="entry name" value="Predicted protein"/>
    <property type="match status" value="1"/>
</dbReference>
<dbReference type="AlphaFoldDB" id="A7RLR5"/>
<dbReference type="InterPro" id="IPR000276">
    <property type="entry name" value="GPCR_Rhodpsn"/>
</dbReference>
<protein>
    <recommendedName>
        <fullName evidence="10">G-protein coupled receptors family 1 profile domain-containing protein</fullName>
    </recommendedName>
</protein>
<feature type="transmembrane region" description="Helical" evidence="9">
    <location>
        <begin position="81"/>
        <end position="99"/>
    </location>
</feature>
<keyword evidence="2 8" id="KW-0812">Transmembrane</keyword>
<dbReference type="Pfam" id="PF00001">
    <property type="entry name" value="7tm_1"/>
    <property type="match status" value="1"/>
</dbReference>